<name>A0ABU0ANA7_9BACI</name>
<evidence type="ECO:0000313" key="1">
    <source>
        <dbReference type="EMBL" id="MDQ0272241.1"/>
    </source>
</evidence>
<dbReference type="EMBL" id="JAUSUB010000021">
    <property type="protein sequence ID" value="MDQ0272241.1"/>
    <property type="molecule type" value="Genomic_DNA"/>
</dbReference>
<protein>
    <submittedName>
        <fullName evidence="1">PhzF family phenazine biosynthesis protein</fullName>
    </submittedName>
</protein>
<dbReference type="Pfam" id="PF02567">
    <property type="entry name" value="PhzC-PhzF"/>
    <property type="match status" value="1"/>
</dbReference>
<proteinExistence type="predicted"/>
<dbReference type="PANTHER" id="PTHR13774:SF32">
    <property type="entry name" value="ANTISENSE-ENHANCING SEQUENCE 1"/>
    <property type="match status" value="1"/>
</dbReference>
<dbReference type="SUPFAM" id="SSF54506">
    <property type="entry name" value="Diaminopimelate epimerase-like"/>
    <property type="match status" value="1"/>
</dbReference>
<dbReference type="PANTHER" id="PTHR13774">
    <property type="entry name" value="PHENAZINE BIOSYNTHESIS PROTEIN"/>
    <property type="match status" value="1"/>
</dbReference>
<comment type="caution">
    <text evidence="1">The sequence shown here is derived from an EMBL/GenBank/DDBJ whole genome shotgun (WGS) entry which is preliminary data.</text>
</comment>
<gene>
    <name evidence="1" type="ORF">J2S17_004133</name>
</gene>
<keyword evidence="2" id="KW-1185">Reference proteome</keyword>
<dbReference type="InterPro" id="IPR003719">
    <property type="entry name" value="Phenazine_PhzF-like"/>
</dbReference>
<dbReference type="Proteomes" id="UP001238088">
    <property type="component" value="Unassembled WGS sequence"/>
</dbReference>
<reference evidence="1 2" key="1">
    <citation type="submission" date="2023-07" db="EMBL/GenBank/DDBJ databases">
        <title>Genomic Encyclopedia of Type Strains, Phase IV (KMG-IV): sequencing the most valuable type-strain genomes for metagenomic binning, comparative biology and taxonomic classification.</title>
        <authorList>
            <person name="Goeker M."/>
        </authorList>
    </citation>
    <scope>NUCLEOTIDE SEQUENCE [LARGE SCALE GENOMIC DNA]</scope>
    <source>
        <strain evidence="1 2">DSM 23494</strain>
    </source>
</reference>
<dbReference type="RefSeq" id="WP_307477524.1">
    <property type="nucleotide sequence ID" value="NZ_JAUSUB010000021.1"/>
</dbReference>
<organism evidence="1 2">
    <name type="scientific">Cytobacillus purgationiresistens</name>
    <dbReference type="NCBI Taxonomy" id="863449"/>
    <lineage>
        <taxon>Bacteria</taxon>
        <taxon>Bacillati</taxon>
        <taxon>Bacillota</taxon>
        <taxon>Bacilli</taxon>
        <taxon>Bacillales</taxon>
        <taxon>Bacillaceae</taxon>
        <taxon>Cytobacillus</taxon>
    </lineage>
</organism>
<evidence type="ECO:0000313" key="2">
    <source>
        <dbReference type="Proteomes" id="UP001238088"/>
    </source>
</evidence>
<dbReference type="Gene3D" id="3.10.310.10">
    <property type="entry name" value="Diaminopimelate Epimerase, Chain A, domain 1"/>
    <property type="match status" value="1"/>
</dbReference>
<sequence length="57" mass="6931">MKFFIVDVFTERPYKRKQLAVCIPEKEVDTERMQKIAKEINFSETTFSRFLIKYHSL</sequence>
<accession>A0ABU0ANA7</accession>